<evidence type="ECO:0000256" key="9">
    <source>
        <dbReference type="ARBA" id="ARBA00022792"/>
    </source>
</evidence>
<keyword evidence="7 16" id="KW-0812">Transmembrane</keyword>
<dbReference type="Pfam" id="PF00033">
    <property type="entry name" value="Cytochrome_B"/>
    <property type="match status" value="1"/>
</dbReference>
<evidence type="ECO:0000256" key="1">
    <source>
        <dbReference type="ARBA" id="ARBA00002566"/>
    </source>
</evidence>
<dbReference type="EMBL" id="MT063057">
    <property type="protein sequence ID" value="QNA49640.1"/>
    <property type="molecule type" value="Genomic_DNA"/>
</dbReference>
<keyword evidence="10 16" id="KW-0249">Electron transport</keyword>
<keyword evidence="15 16" id="KW-0472">Membrane</keyword>
<evidence type="ECO:0000256" key="3">
    <source>
        <dbReference type="ARBA" id="ARBA00013531"/>
    </source>
</evidence>
<keyword evidence="8 16" id="KW-0479">Metal-binding</keyword>
<dbReference type="GO" id="GO:0006122">
    <property type="term" value="P:mitochondrial electron transport, ubiquinol to cytochrome c"/>
    <property type="evidence" value="ECO:0007669"/>
    <property type="project" value="TreeGrafter"/>
</dbReference>
<feature type="domain" description="Cytochrome b/b6 C-terminal region profile" evidence="18">
    <location>
        <begin position="200"/>
        <end position="345"/>
    </location>
</feature>
<feature type="transmembrane region" description="Helical" evidence="16">
    <location>
        <begin position="21"/>
        <end position="47"/>
    </location>
</feature>
<proteinExistence type="inferred from homology"/>
<evidence type="ECO:0000256" key="8">
    <source>
        <dbReference type="ARBA" id="ARBA00022723"/>
    </source>
</evidence>
<keyword evidence="4 16" id="KW-0813">Transport</keyword>
<dbReference type="AlphaFoldDB" id="A0A7G5XUK5"/>
<evidence type="ECO:0000256" key="4">
    <source>
        <dbReference type="ARBA" id="ARBA00022448"/>
    </source>
</evidence>
<dbReference type="GO" id="GO:0005743">
    <property type="term" value="C:mitochondrial inner membrane"/>
    <property type="evidence" value="ECO:0007669"/>
    <property type="project" value="UniProtKB-SubCell"/>
</dbReference>
<dbReference type="SUPFAM" id="SSF81648">
    <property type="entry name" value="a domain/subunit of cytochrome bc1 complex (Ubiquinol-cytochrome c reductase)"/>
    <property type="match status" value="1"/>
</dbReference>
<evidence type="ECO:0000256" key="6">
    <source>
        <dbReference type="ARBA" id="ARBA00022660"/>
    </source>
</evidence>
<dbReference type="InterPro" id="IPR005797">
    <property type="entry name" value="Cyt_b/b6_N"/>
</dbReference>
<dbReference type="PANTHER" id="PTHR19271">
    <property type="entry name" value="CYTOCHROME B"/>
    <property type="match status" value="1"/>
</dbReference>
<evidence type="ECO:0000256" key="2">
    <source>
        <dbReference type="ARBA" id="ARBA00004448"/>
    </source>
</evidence>
<dbReference type="Gene3D" id="1.20.810.10">
    <property type="entry name" value="Cytochrome Bc1 Complex, Chain C"/>
    <property type="match status" value="1"/>
</dbReference>
<feature type="transmembrane region" description="Helical" evidence="16">
    <location>
        <begin position="211"/>
        <end position="236"/>
    </location>
</feature>
<evidence type="ECO:0000256" key="10">
    <source>
        <dbReference type="ARBA" id="ARBA00022982"/>
    </source>
</evidence>
<feature type="transmembrane region" description="Helical" evidence="16">
    <location>
        <begin position="168"/>
        <end position="191"/>
    </location>
</feature>
<keyword evidence="13" id="KW-0830">Ubiquinone</keyword>
<feature type="transmembrane region" description="Helical" evidence="16">
    <location>
        <begin position="67"/>
        <end position="88"/>
    </location>
</feature>
<comment type="function">
    <text evidence="1 16">Component of the ubiquinol-cytochrome c reductase complex (complex III or cytochrome b-c1 complex) that is part of the mitochondrial respiratory chain. The b-c1 complex mediates electron transfer from ubiquinol to cytochrome c. Contributes to the generation of a proton gradient across the mitochondrial membrane that is then used for ATP synthesis.</text>
</comment>
<name>A0A7G5XUK5_9PLAT</name>
<accession>A0A7G5XUK5</accession>
<evidence type="ECO:0000256" key="5">
    <source>
        <dbReference type="ARBA" id="ARBA00022617"/>
    </source>
</evidence>
<dbReference type="PANTHER" id="PTHR19271:SF16">
    <property type="entry name" value="CYTOCHROME B"/>
    <property type="match status" value="1"/>
</dbReference>
<dbReference type="SUPFAM" id="SSF81342">
    <property type="entry name" value="Transmembrane di-heme cytochromes"/>
    <property type="match status" value="1"/>
</dbReference>
<dbReference type="GO" id="GO:0016491">
    <property type="term" value="F:oxidoreductase activity"/>
    <property type="evidence" value="ECO:0007669"/>
    <property type="project" value="UniProtKB-UniRule"/>
</dbReference>
<evidence type="ECO:0000259" key="18">
    <source>
        <dbReference type="PROSITE" id="PS51003"/>
    </source>
</evidence>
<evidence type="ECO:0000256" key="14">
    <source>
        <dbReference type="ARBA" id="ARBA00023128"/>
    </source>
</evidence>
<comment type="subcellular location">
    <subcellularLocation>
        <location evidence="2">Mitochondrion inner membrane</location>
        <topology evidence="2">Multi-pass membrane protein</topology>
    </subcellularLocation>
</comment>
<keyword evidence="5 16" id="KW-0349">Heme</keyword>
<dbReference type="InterPro" id="IPR027387">
    <property type="entry name" value="Cytb/b6-like_sf"/>
</dbReference>
<dbReference type="InterPro" id="IPR048259">
    <property type="entry name" value="Cytochrome_b_N_euk/bac"/>
</dbReference>
<keyword evidence="14 16" id="KW-0496">Mitochondrion</keyword>
<gene>
    <name evidence="19" type="primary">cytb</name>
</gene>
<protein>
    <recommendedName>
        <fullName evidence="3 16">Cytochrome b</fullName>
    </recommendedName>
</protein>
<keyword evidence="6 16" id="KW-0679">Respiratory chain</keyword>
<comment type="cofactor">
    <cofactor evidence="16">
        <name>heme b</name>
        <dbReference type="ChEBI" id="CHEBI:60344"/>
    </cofactor>
    <text evidence="16">Binds 2 heme groups non-covalently.</text>
</comment>
<feature type="domain" description="Cytochrome b/b6 N-terminal region profile" evidence="17">
    <location>
        <begin position="1"/>
        <end position="199"/>
    </location>
</feature>
<evidence type="ECO:0000256" key="16">
    <source>
        <dbReference type="RuleBase" id="RU362117"/>
    </source>
</evidence>
<evidence type="ECO:0000259" key="17">
    <source>
        <dbReference type="PROSITE" id="PS51002"/>
    </source>
</evidence>
<reference evidence="19" key="1">
    <citation type="journal article" date="2020" name="Int. J. Biol. Macromol.">
        <title>The first mitochondrial genomes of endosymbiotic rhabdocoels illustrate evolutionary relaxation of atp8 and genome plasticity in flatworms.</title>
        <authorList>
            <person name="Monnens M."/>
            <person name="Thijs S."/>
            <person name="Briscoe A.G."/>
            <person name="Clark M."/>
            <person name="Frost E.J."/>
            <person name="Littlewood D.T.J."/>
            <person name="Sewell M."/>
            <person name="Smeets K."/>
            <person name="Artois T."/>
            <person name="Vanhove M.P.M."/>
        </authorList>
    </citation>
    <scope>NUCLEOTIDE SEQUENCE</scope>
    <source>
        <strain evidence="19">S4</strain>
    </source>
</reference>
<keyword evidence="11 16" id="KW-1133">Transmembrane helix</keyword>
<sequence>MMFILMEQLYLPTPRNISYNWNFGSLLMSVLGIQIVSGFLLTLYFIGSWGDAFNCVDNLIRELNSGGFIRYIHMAGGSLMFMFFFFHIGRNLIYGWYQQIGLWFSGCLMLILGVMVGFLGYVLPWGQMSYWAATVITNFCSVIPFIGEAFVCWIWGGFSVSEPTLIRFFSLHYLCPLLILVLVGMHIILLHENGSSNPLGISSRGEKFFFAPYYIIKDILGISLGVGIFWLIFFYYDNIFMECQNAIEANVLVTPPHIQPEWYYLAAYAVLRGIPNKFGGVLGLIFFVFILAFLPFLKGFGISSKLIWWSWFINFFWLTWLGCCVVEHPFVVLSQISSILYFLIV</sequence>
<organism evidence="19">
    <name type="scientific">Syndesmis kurakaikina</name>
    <dbReference type="NCBI Taxonomy" id="2711315"/>
    <lineage>
        <taxon>Eukaryota</taxon>
        <taxon>Metazoa</taxon>
        <taxon>Spiralia</taxon>
        <taxon>Lophotrochozoa</taxon>
        <taxon>Platyhelminthes</taxon>
        <taxon>Rhabditophora</taxon>
        <taxon>Rhabdocoela</taxon>
        <taxon>Dalyellioida</taxon>
        <taxon>Umagillidae</taxon>
        <taxon>Syndesmis</taxon>
    </lineage>
</organism>
<dbReference type="InterPro" id="IPR036150">
    <property type="entry name" value="Cyt_b/b6_C_sf"/>
</dbReference>
<evidence type="ECO:0000313" key="19">
    <source>
        <dbReference type="EMBL" id="QNA49640.1"/>
    </source>
</evidence>
<geneLocation type="mitochondrion" evidence="19"/>
<feature type="transmembrane region" description="Helical" evidence="16">
    <location>
        <begin position="278"/>
        <end position="297"/>
    </location>
</feature>
<feature type="transmembrane region" description="Helical" evidence="16">
    <location>
        <begin position="100"/>
        <end position="123"/>
    </location>
</feature>
<evidence type="ECO:0000256" key="13">
    <source>
        <dbReference type="ARBA" id="ARBA00023075"/>
    </source>
</evidence>
<evidence type="ECO:0000256" key="15">
    <source>
        <dbReference type="ARBA" id="ARBA00023136"/>
    </source>
</evidence>
<dbReference type="GO" id="GO:0046872">
    <property type="term" value="F:metal ion binding"/>
    <property type="evidence" value="ECO:0007669"/>
    <property type="project" value="UniProtKB-UniRule"/>
</dbReference>
<dbReference type="PROSITE" id="PS51003">
    <property type="entry name" value="CYTB_CTER"/>
    <property type="match status" value="1"/>
</dbReference>
<dbReference type="GO" id="GO:0008121">
    <property type="term" value="F:quinol-cytochrome-c reductase activity"/>
    <property type="evidence" value="ECO:0007669"/>
    <property type="project" value="TreeGrafter"/>
</dbReference>
<dbReference type="InterPro" id="IPR005798">
    <property type="entry name" value="Cyt_b/b6_C"/>
</dbReference>
<keyword evidence="9" id="KW-0999">Mitochondrion inner membrane</keyword>
<comment type="similarity">
    <text evidence="16">Belongs to the cytochrome b family.</text>
</comment>
<dbReference type="PROSITE" id="PS51002">
    <property type="entry name" value="CYTB_NTER"/>
    <property type="match status" value="1"/>
</dbReference>
<evidence type="ECO:0000256" key="12">
    <source>
        <dbReference type="ARBA" id="ARBA00023004"/>
    </source>
</evidence>
<dbReference type="InterPro" id="IPR016174">
    <property type="entry name" value="Di-haem_cyt_TM"/>
</dbReference>
<evidence type="ECO:0000256" key="11">
    <source>
        <dbReference type="ARBA" id="ARBA00022989"/>
    </source>
</evidence>
<keyword evidence="12 16" id="KW-0408">Iron</keyword>
<evidence type="ECO:0000256" key="7">
    <source>
        <dbReference type="ARBA" id="ARBA00022692"/>
    </source>
</evidence>
<dbReference type="CDD" id="cd00284">
    <property type="entry name" value="Cytochrome_b_N"/>
    <property type="match status" value="1"/>
</dbReference>
<feature type="transmembrane region" description="Helical" evidence="16">
    <location>
        <begin position="129"/>
        <end position="156"/>
    </location>
</feature>
<dbReference type="Pfam" id="PF00032">
    <property type="entry name" value="Cytochrom_B_C"/>
    <property type="match status" value="1"/>
</dbReference>